<organism evidence="4 5">
    <name type="scientific">Musa troglodytarum</name>
    <name type="common">fe'i banana</name>
    <dbReference type="NCBI Taxonomy" id="320322"/>
    <lineage>
        <taxon>Eukaryota</taxon>
        <taxon>Viridiplantae</taxon>
        <taxon>Streptophyta</taxon>
        <taxon>Embryophyta</taxon>
        <taxon>Tracheophyta</taxon>
        <taxon>Spermatophyta</taxon>
        <taxon>Magnoliopsida</taxon>
        <taxon>Liliopsida</taxon>
        <taxon>Zingiberales</taxon>
        <taxon>Musaceae</taxon>
        <taxon>Musa</taxon>
    </lineage>
</organism>
<dbReference type="Proteomes" id="UP001055439">
    <property type="component" value="Chromosome 1"/>
</dbReference>
<dbReference type="OrthoDB" id="800091at2759"/>
<accession>A0A9E7EFX7</accession>
<evidence type="ECO:0000256" key="1">
    <source>
        <dbReference type="PROSITE-ProRule" id="PRU00042"/>
    </source>
</evidence>
<reference evidence="4" key="1">
    <citation type="submission" date="2022-05" db="EMBL/GenBank/DDBJ databases">
        <title>The Musa troglodytarum L. genome provides insights into the mechanism of non-climacteric behaviour and enrichment of carotenoids.</title>
        <authorList>
            <person name="Wang J."/>
        </authorList>
    </citation>
    <scope>NUCLEOTIDE SEQUENCE</scope>
    <source>
        <tissue evidence="4">Leaf</tissue>
    </source>
</reference>
<dbReference type="Gene3D" id="3.30.160.60">
    <property type="entry name" value="Classic Zinc Finger"/>
    <property type="match status" value="1"/>
</dbReference>
<dbReference type="Pfam" id="PF13912">
    <property type="entry name" value="zf-C2H2_6"/>
    <property type="match status" value="1"/>
</dbReference>
<evidence type="ECO:0000259" key="3">
    <source>
        <dbReference type="PROSITE" id="PS50157"/>
    </source>
</evidence>
<dbReference type="SUPFAM" id="SSF57667">
    <property type="entry name" value="beta-beta-alpha zinc fingers"/>
    <property type="match status" value="1"/>
</dbReference>
<feature type="compositionally biased region" description="Basic and acidic residues" evidence="2">
    <location>
        <begin position="164"/>
        <end position="183"/>
    </location>
</feature>
<feature type="compositionally biased region" description="Basic residues" evidence="2">
    <location>
        <begin position="35"/>
        <end position="48"/>
    </location>
</feature>
<feature type="non-terminal residue" evidence="4">
    <location>
        <position position="1"/>
    </location>
</feature>
<proteinExistence type="predicted"/>
<protein>
    <submittedName>
        <fullName evidence="4">Zinc finger protein</fullName>
    </submittedName>
</protein>
<keyword evidence="1" id="KW-0479">Metal-binding</keyword>
<feature type="region of interest" description="Disordered" evidence="2">
    <location>
        <begin position="1"/>
        <end position="102"/>
    </location>
</feature>
<dbReference type="EMBL" id="CP097502">
    <property type="protein sequence ID" value="URD76100.1"/>
    <property type="molecule type" value="Genomic_DNA"/>
</dbReference>
<feature type="region of interest" description="Disordered" evidence="2">
    <location>
        <begin position="135"/>
        <end position="183"/>
    </location>
</feature>
<dbReference type="PROSITE" id="PS50157">
    <property type="entry name" value="ZINC_FINGER_C2H2_2"/>
    <property type="match status" value="1"/>
</dbReference>
<name>A0A9E7EFX7_9LILI</name>
<feature type="compositionally biased region" description="Basic and acidic residues" evidence="2">
    <location>
        <begin position="146"/>
        <end position="155"/>
    </location>
</feature>
<dbReference type="GO" id="GO:0008270">
    <property type="term" value="F:zinc ion binding"/>
    <property type="evidence" value="ECO:0007669"/>
    <property type="project" value="UniProtKB-KW"/>
</dbReference>
<keyword evidence="1" id="KW-0862">Zinc</keyword>
<dbReference type="PROSITE" id="PS00028">
    <property type="entry name" value="ZINC_FINGER_C2H2_1"/>
    <property type="match status" value="1"/>
</dbReference>
<evidence type="ECO:0000313" key="5">
    <source>
        <dbReference type="Proteomes" id="UP001055439"/>
    </source>
</evidence>
<keyword evidence="1" id="KW-0863">Zinc-finger</keyword>
<evidence type="ECO:0000313" key="4">
    <source>
        <dbReference type="EMBL" id="URD76100.1"/>
    </source>
</evidence>
<feature type="domain" description="C2H2-type" evidence="3">
    <location>
        <begin position="118"/>
        <end position="145"/>
    </location>
</feature>
<sequence>REGSSATCARGSSVLGSPHRGQKGCYERARERRENRRKVGTKRKRKRGREAAGPFEADPVDAAAPPPAIHRAEARKCGPTADGSRTRQRMAKETMEMSEAAKPVDAAAAAEASQEKRYICSWCNKEFSTWQALGGHRTNHKGQKGCSEKAKEATEKITGTRKKKETESSEGKPIEARTTEVDL</sequence>
<keyword evidence="5" id="KW-1185">Reference proteome</keyword>
<gene>
    <name evidence="4" type="ORF">MUK42_08839</name>
</gene>
<feature type="compositionally biased region" description="Basic and acidic residues" evidence="2">
    <location>
        <begin position="25"/>
        <end position="34"/>
    </location>
</feature>
<dbReference type="AlphaFoldDB" id="A0A9E7EFX7"/>
<dbReference type="InterPro" id="IPR013087">
    <property type="entry name" value="Znf_C2H2_type"/>
</dbReference>
<evidence type="ECO:0000256" key="2">
    <source>
        <dbReference type="SAM" id="MobiDB-lite"/>
    </source>
</evidence>
<dbReference type="InterPro" id="IPR036236">
    <property type="entry name" value="Znf_C2H2_sf"/>
</dbReference>